<comment type="catalytic activity">
    <reaction evidence="1 6">
        <text>[protein]-peptidylproline (omega=180) = [protein]-peptidylproline (omega=0)</text>
        <dbReference type="Rhea" id="RHEA:16237"/>
        <dbReference type="Rhea" id="RHEA-COMP:10747"/>
        <dbReference type="Rhea" id="RHEA-COMP:10748"/>
        <dbReference type="ChEBI" id="CHEBI:83833"/>
        <dbReference type="ChEBI" id="CHEBI:83834"/>
        <dbReference type="EC" id="5.2.1.8"/>
    </reaction>
</comment>
<protein>
    <recommendedName>
        <fullName evidence="3 6">peptidylprolyl isomerase</fullName>
        <ecNumber evidence="3 6">5.2.1.8</ecNumber>
    </recommendedName>
</protein>
<dbReference type="PROSITE" id="PS50059">
    <property type="entry name" value="FKBP_PPIASE"/>
    <property type="match status" value="1"/>
</dbReference>
<name>A0A3M3JEL9_9PSED</name>
<evidence type="ECO:0000313" key="10">
    <source>
        <dbReference type="Proteomes" id="UP000271468"/>
    </source>
</evidence>
<feature type="signal peptide" evidence="7">
    <location>
        <begin position="1"/>
        <end position="27"/>
    </location>
</feature>
<dbReference type="Pfam" id="PF00254">
    <property type="entry name" value="FKBP_C"/>
    <property type="match status" value="1"/>
</dbReference>
<dbReference type="InterPro" id="IPR036944">
    <property type="entry name" value="PPIase_FKBP_N_sf"/>
</dbReference>
<evidence type="ECO:0000256" key="6">
    <source>
        <dbReference type="PROSITE-ProRule" id="PRU00277"/>
    </source>
</evidence>
<organism evidence="9 10">
    <name type="scientific">Pseudomonas syringae pv. coriandricola</name>
    <dbReference type="NCBI Taxonomy" id="264453"/>
    <lineage>
        <taxon>Bacteria</taxon>
        <taxon>Pseudomonadati</taxon>
        <taxon>Pseudomonadota</taxon>
        <taxon>Gammaproteobacteria</taxon>
        <taxon>Pseudomonadales</taxon>
        <taxon>Pseudomonadaceae</taxon>
        <taxon>Pseudomonas</taxon>
    </lineage>
</organism>
<dbReference type="InterPro" id="IPR000774">
    <property type="entry name" value="PPIase_FKBP_N"/>
</dbReference>
<reference evidence="9 10" key="1">
    <citation type="submission" date="2018-08" db="EMBL/GenBank/DDBJ databases">
        <title>Recombination of ecologically and evolutionarily significant loci maintains genetic cohesion in the Pseudomonas syringae species complex.</title>
        <authorList>
            <person name="Dillon M."/>
            <person name="Thakur S."/>
            <person name="Almeida R.N.D."/>
            <person name="Weir B.S."/>
            <person name="Guttman D.S."/>
        </authorList>
    </citation>
    <scope>NUCLEOTIDE SEQUENCE [LARGE SCALE GENOMIC DNA]</scope>
    <source>
        <strain evidence="9 10">ICMP 12341</strain>
    </source>
</reference>
<keyword evidence="7" id="KW-0732">Signal</keyword>
<dbReference type="Proteomes" id="UP000271468">
    <property type="component" value="Unassembled WGS sequence"/>
</dbReference>
<dbReference type="PANTHER" id="PTHR43811:SF23">
    <property type="entry name" value="FKBP-TYPE 22 KDA PEPTIDYL-PROLYL CIS-TRANS ISOMERASE"/>
    <property type="match status" value="1"/>
</dbReference>
<evidence type="ECO:0000256" key="1">
    <source>
        <dbReference type="ARBA" id="ARBA00000971"/>
    </source>
</evidence>
<keyword evidence="4 6" id="KW-0697">Rotamase</keyword>
<feature type="chain" id="PRO_5018262558" description="peptidylprolyl isomerase" evidence="7">
    <location>
        <begin position="28"/>
        <end position="388"/>
    </location>
</feature>
<dbReference type="Pfam" id="PF01346">
    <property type="entry name" value="FKBP_N"/>
    <property type="match status" value="1"/>
</dbReference>
<dbReference type="GO" id="GO:0006457">
    <property type="term" value="P:protein folding"/>
    <property type="evidence" value="ECO:0007669"/>
    <property type="project" value="InterPro"/>
</dbReference>
<evidence type="ECO:0000256" key="3">
    <source>
        <dbReference type="ARBA" id="ARBA00013194"/>
    </source>
</evidence>
<comment type="caution">
    <text evidence="9">The sequence shown here is derived from an EMBL/GenBank/DDBJ whole genome shotgun (WGS) entry which is preliminary data.</text>
</comment>
<dbReference type="InterPro" id="IPR046357">
    <property type="entry name" value="PPIase_dom_sf"/>
</dbReference>
<dbReference type="PANTHER" id="PTHR43811">
    <property type="entry name" value="FKBP-TYPE PEPTIDYL-PROLYL CIS-TRANS ISOMERASE FKPA"/>
    <property type="match status" value="1"/>
</dbReference>
<evidence type="ECO:0000259" key="8">
    <source>
        <dbReference type="PROSITE" id="PS50059"/>
    </source>
</evidence>
<dbReference type="EMBL" id="RBOV01000314">
    <property type="protein sequence ID" value="RMN08655.1"/>
    <property type="molecule type" value="Genomic_DNA"/>
</dbReference>
<dbReference type="GO" id="GO:0003755">
    <property type="term" value="F:peptidyl-prolyl cis-trans isomerase activity"/>
    <property type="evidence" value="ECO:0007669"/>
    <property type="project" value="UniProtKB-KW"/>
</dbReference>
<sequence length="388" mass="41821">MSASSNSSSSDTASFALVCALAFPAVAASCSLVRDLCSFSCALPRCFSSLASNFSASVKAWEQASSRCSSKLPDNCWSKCNGVFTGFFLADMTYLLGDEIAAHTRLLRASPLGHLDTTNGALLHTAKNDYGATPRRYREIHLSRLITTRPDAGIIADFPGRRALMSRYLLTSLFLLLPLAQAAETPPSSDSHDLAYSLGASLGERLHQEVPDLDLKALVEGLRQAYQGKPLALKQERIDQLLREHDAAIAQAETSGNDAPTEAALKVERTFMDSEKAKPGVKVLADGILMTELTPGTGPKPDANGRVEVRYVGRLPDGTIFDQSAQPQWFRLDSVISGWTTALQNMPTGAKWRLVIPSDQAYGAEGAGDLIDPFTPLVFEIELVAVSQ</sequence>
<dbReference type="AlphaFoldDB" id="A0A3M3JEL9"/>
<accession>A0A3M3JEL9</accession>
<dbReference type="Gene3D" id="3.10.50.40">
    <property type="match status" value="1"/>
</dbReference>
<gene>
    <name evidence="9" type="ORF">ALQ65_04638</name>
</gene>
<evidence type="ECO:0000313" key="9">
    <source>
        <dbReference type="EMBL" id="RMN08655.1"/>
    </source>
</evidence>
<dbReference type="EC" id="5.2.1.8" evidence="3 6"/>
<evidence type="ECO:0000256" key="4">
    <source>
        <dbReference type="ARBA" id="ARBA00023110"/>
    </source>
</evidence>
<evidence type="ECO:0000256" key="5">
    <source>
        <dbReference type="ARBA" id="ARBA00023235"/>
    </source>
</evidence>
<keyword evidence="5 6" id="KW-0413">Isomerase</keyword>
<dbReference type="SUPFAM" id="SSF54534">
    <property type="entry name" value="FKBP-like"/>
    <property type="match status" value="1"/>
</dbReference>
<proteinExistence type="inferred from homology"/>
<dbReference type="InterPro" id="IPR001179">
    <property type="entry name" value="PPIase_FKBP_dom"/>
</dbReference>
<evidence type="ECO:0000256" key="7">
    <source>
        <dbReference type="SAM" id="SignalP"/>
    </source>
</evidence>
<feature type="domain" description="PPIase FKBP-type" evidence="8">
    <location>
        <begin position="304"/>
        <end position="387"/>
    </location>
</feature>
<dbReference type="Gene3D" id="1.10.287.460">
    <property type="entry name" value="Peptidyl-prolyl cis-trans isomerase, FKBP-type, N-terminal domain"/>
    <property type="match status" value="1"/>
</dbReference>
<evidence type="ECO:0000256" key="2">
    <source>
        <dbReference type="ARBA" id="ARBA00006577"/>
    </source>
</evidence>
<comment type="similarity">
    <text evidence="2">Belongs to the FKBP-type PPIase family.</text>
</comment>